<evidence type="ECO:0000256" key="1">
    <source>
        <dbReference type="ARBA" id="ARBA00004496"/>
    </source>
</evidence>
<evidence type="ECO:0000256" key="2">
    <source>
        <dbReference type="ARBA" id="ARBA00009695"/>
    </source>
</evidence>
<dbReference type="InterPro" id="IPR053925">
    <property type="entry name" value="RecX_HTH_3rd"/>
</dbReference>
<dbReference type="InterPro" id="IPR036388">
    <property type="entry name" value="WH-like_DNA-bd_sf"/>
</dbReference>
<feature type="domain" description="RecX second three-helical" evidence="5">
    <location>
        <begin position="60"/>
        <end position="101"/>
    </location>
</feature>
<evidence type="ECO:0000313" key="10">
    <source>
        <dbReference type="Proteomes" id="UP000199307"/>
    </source>
</evidence>
<dbReference type="KEGG" id="fjg:BB050_01766"/>
<proteinExistence type="inferred from homology"/>
<dbReference type="Gene3D" id="1.10.10.10">
    <property type="entry name" value="Winged helix-like DNA-binding domain superfamily/Winged helix DNA-binding domain"/>
    <property type="match status" value="2"/>
</dbReference>
<feature type="domain" description="RecX third three-helical" evidence="6">
    <location>
        <begin position="107"/>
        <end position="152"/>
    </location>
</feature>
<dbReference type="AlphaFoldDB" id="A0AAC9D3J2"/>
<evidence type="ECO:0000313" key="9">
    <source>
        <dbReference type="Proteomes" id="UP000093276"/>
    </source>
</evidence>
<accession>A0AAC9D3J2</accession>
<dbReference type="GO" id="GO:0005737">
    <property type="term" value="C:cytoplasm"/>
    <property type="evidence" value="ECO:0007669"/>
    <property type="project" value="UniProtKB-SubCell"/>
</dbReference>
<dbReference type="InterPro" id="IPR053924">
    <property type="entry name" value="RecX_HTH_2nd"/>
</dbReference>
<evidence type="ECO:0000256" key="3">
    <source>
        <dbReference type="ARBA" id="ARBA00018111"/>
    </source>
</evidence>
<dbReference type="Pfam" id="PF02631">
    <property type="entry name" value="RecX_HTH2"/>
    <property type="match status" value="1"/>
</dbReference>
<sequence length="160" mass="19152">MKKPMNNTFTIKEALQKLEHFCAYQERCHDEVVDKLYSLKMTRDEIDSIVVQLIEGNFLNETRFACSFARGKHRIKHWGKIRITNELKARNISSTNITLALKEISTEEYFETFENLAERCWNNILETNLLKKRKKFCDYMLRRGYESNLVYEKVKELEEN</sequence>
<dbReference type="InterPro" id="IPR003783">
    <property type="entry name" value="Regulatory_RecX"/>
</dbReference>
<dbReference type="GeneID" id="32307647"/>
<protein>
    <recommendedName>
        <fullName evidence="3">Regulatory protein RecX</fullName>
    </recommendedName>
</protein>
<reference evidence="7 9" key="1">
    <citation type="submission" date="2016-08" db="EMBL/GenBank/DDBJ databases">
        <title>Complete genome sequence of Flavobacterium johnsoniae strain GSE09, a volatile-producing biocontrol agent isolated from cucumber (Cucumis sativus).</title>
        <authorList>
            <person name="Jeong J.-J."/>
            <person name="Oh J.Y."/>
            <person name="Jim Y.J."/>
            <person name="Sang M.K."/>
            <person name="Kim K.D."/>
        </authorList>
    </citation>
    <scope>NUCLEOTIDE SEQUENCE [LARGE SCALE GENOMIC DNA]</scope>
    <source>
        <strain evidence="7 9">GSE09</strain>
    </source>
</reference>
<evidence type="ECO:0000259" key="6">
    <source>
        <dbReference type="Pfam" id="PF21981"/>
    </source>
</evidence>
<dbReference type="EMBL" id="CP016907">
    <property type="protein sequence ID" value="AOC94892.1"/>
    <property type="molecule type" value="Genomic_DNA"/>
</dbReference>
<reference evidence="8 10" key="2">
    <citation type="submission" date="2016-10" db="EMBL/GenBank/DDBJ databases">
        <authorList>
            <person name="Varghese N."/>
            <person name="Submissions S."/>
        </authorList>
    </citation>
    <scope>NUCLEOTIDE SEQUENCE [LARGE SCALE GENOMIC DNA]</scope>
    <source>
        <strain evidence="8 10">CGMCC 1.6859</strain>
    </source>
</reference>
<evidence type="ECO:0000313" key="8">
    <source>
        <dbReference type="EMBL" id="SCY00508.1"/>
    </source>
</evidence>
<dbReference type="Proteomes" id="UP000093276">
    <property type="component" value="Chromosome"/>
</dbReference>
<dbReference type="GO" id="GO:0006282">
    <property type="term" value="P:regulation of DNA repair"/>
    <property type="evidence" value="ECO:0007669"/>
    <property type="project" value="InterPro"/>
</dbReference>
<gene>
    <name evidence="7" type="primary">recX</name>
    <name evidence="7" type="ORF">BB050_01766</name>
    <name evidence="8" type="ORF">SAMN02927916_1070</name>
</gene>
<comment type="similarity">
    <text evidence="2">Belongs to the RecX family.</text>
</comment>
<dbReference type="EMBL" id="FMVC01000001">
    <property type="protein sequence ID" value="SCY00508.1"/>
    <property type="molecule type" value="Genomic_DNA"/>
</dbReference>
<evidence type="ECO:0000256" key="4">
    <source>
        <dbReference type="ARBA" id="ARBA00022490"/>
    </source>
</evidence>
<evidence type="ECO:0000313" key="7">
    <source>
        <dbReference type="EMBL" id="AOC94892.1"/>
    </source>
</evidence>
<dbReference type="PANTHER" id="PTHR33602:SF1">
    <property type="entry name" value="REGULATORY PROTEIN RECX FAMILY PROTEIN"/>
    <property type="match status" value="1"/>
</dbReference>
<dbReference type="PANTHER" id="PTHR33602">
    <property type="entry name" value="REGULATORY PROTEIN RECX FAMILY PROTEIN"/>
    <property type="match status" value="1"/>
</dbReference>
<dbReference type="Pfam" id="PF21981">
    <property type="entry name" value="RecX_HTH3"/>
    <property type="match status" value="1"/>
</dbReference>
<organism evidence="7 9">
    <name type="scientific">Flavobacterium anhuiense</name>
    <dbReference type="NCBI Taxonomy" id="459526"/>
    <lineage>
        <taxon>Bacteria</taxon>
        <taxon>Pseudomonadati</taxon>
        <taxon>Bacteroidota</taxon>
        <taxon>Flavobacteriia</taxon>
        <taxon>Flavobacteriales</taxon>
        <taxon>Flavobacteriaceae</taxon>
        <taxon>Flavobacterium</taxon>
    </lineage>
</organism>
<comment type="subcellular location">
    <subcellularLocation>
        <location evidence="1">Cytoplasm</location>
    </subcellularLocation>
</comment>
<keyword evidence="10" id="KW-1185">Reference proteome</keyword>
<dbReference type="Proteomes" id="UP000199307">
    <property type="component" value="Unassembled WGS sequence"/>
</dbReference>
<dbReference type="RefSeq" id="WP_236940434.1">
    <property type="nucleotide sequence ID" value="NZ_CP016907.1"/>
</dbReference>
<name>A0AAC9D3J2_9FLAO</name>
<keyword evidence="4" id="KW-0963">Cytoplasm</keyword>
<evidence type="ECO:0000259" key="5">
    <source>
        <dbReference type="Pfam" id="PF02631"/>
    </source>
</evidence>